<feature type="domain" description="MD-2-related lipid-recognition" evidence="9">
    <location>
        <begin position="44"/>
        <end position="166"/>
    </location>
</feature>
<dbReference type="EMBL" id="ML213503">
    <property type="protein sequence ID" value="TFK57200.1"/>
    <property type="molecule type" value="Genomic_DNA"/>
</dbReference>
<evidence type="ECO:0000313" key="11">
    <source>
        <dbReference type="Proteomes" id="UP000305948"/>
    </source>
</evidence>
<dbReference type="CDD" id="cd00917">
    <property type="entry name" value="PG-PI_TP"/>
    <property type="match status" value="1"/>
</dbReference>
<dbReference type="GO" id="GO:0032366">
    <property type="term" value="P:intracellular sterol transport"/>
    <property type="evidence" value="ECO:0007669"/>
    <property type="project" value="InterPro"/>
</dbReference>
<dbReference type="Proteomes" id="UP000305948">
    <property type="component" value="Unassembled WGS sequence"/>
</dbReference>
<evidence type="ECO:0000256" key="3">
    <source>
        <dbReference type="ARBA" id="ARBA00011245"/>
    </source>
</evidence>
<evidence type="ECO:0000313" key="10">
    <source>
        <dbReference type="EMBL" id="TFK57200.1"/>
    </source>
</evidence>
<dbReference type="PANTHER" id="PTHR11306:SF0">
    <property type="entry name" value="PHOSPHATIDYLGLYCEROL_PHOSPHATIDYLINOSITOL TRANSFER PROTEIN"/>
    <property type="match status" value="1"/>
</dbReference>
<evidence type="ECO:0000256" key="7">
    <source>
        <dbReference type="ARBA" id="ARBA00023055"/>
    </source>
</evidence>
<feature type="signal peptide" evidence="8">
    <location>
        <begin position="1"/>
        <end position="20"/>
    </location>
</feature>
<dbReference type="PANTHER" id="PTHR11306">
    <property type="entry name" value="NIEMANN PICK TYPE C2 PROTEIN NPC2-RELATED"/>
    <property type="match status" value="1"/>
</dbReference>
<dbReference type="InterPro" id="IPR036846">
    <property type="entry name" value="GM2-AP_sf"/>
</dbReference>
<proteinExistence type="inferred from homology"/>
<dbReference type="AlphaFoldDB" id="A0A5C3NIW0"/>
<accession>A0A5C3NIW0</accession>
<sequence length="178" mass="19423">MTRLSVFAALAFAVAGLVSATPLNEQESLSLSDGTVHANAGWDYAVCGTSTDVIQIKSIDISPDPPKPGQNMTVNVKAYVQELIEDGAYVDVVVKMGLVKLLSKRFDICDEARKAEASIQCPVDKGDYEVEQVAELPKEIPPGKFVVQVRGYTADEDNMVCVDLNVDFRKKPFLKLGW</sequence>
<keyword evidence="11" id="KW-1185">Reference proteome</keyword>
<dbReference type="Gene3D" id="2.70.220.10">
    <property type="entry name" value="Ganglioside GM2 activator"/>
    <property type="match status" value="1"/>
</dbReference>
<evidence type="ECO:0000256" key="4">
    <source>
        <dbReference type="ARBA" id="ARBA00016056"/>
    </source>
</evidence>
<dbReference type="OrthoDB" id="6409159at2759"/>
<evidence type="ECO:0000256" key="5">
    <source>
        <dbReference type="ARBA" id="ARBA00022448"/>
    </source>
</evidence>
<dbReference type="FunFam" id="2.70.220.10:FF:000004">
    <property type="entry name" value="Related to phosphatidylglycerol/phosphatidylinositol transfer protein"/>
    <property type="match status" value="1"/>
</dbReference>
<name>A0A5C3NIW0_9AGAM</name>
<evidence type="ECO:0000259" key="9">
    <source>
        <dbReference type="SMART" id="SM00737"/>
    </source>
</evidence>
<evidence type="ECO:0000256" key="8">
    <source>
        <dbReference type="SAM" id="SignalP"/>
    </source>
</evidence>
<dbReference type="InterPro" id="IPR039670">
    <property type="entry name" value="NPC2-like"/>
</dbReference>
<dbReference type="InterPro" id="IPR003172">
    <property type="entry name" value="ML_dom"/>
</dbReference>
<feature type="chain" id="PRO_5022969800" description="Phosphatidylglycerol/phosphatidylinositol transfer protein" evidence="8">
    <location>
        <begin position="21"/>
        <end position="178"/>
    </location>
</feature>
<dbReference type="GO" id="GO:0032934">
    <property type="term" value="F:sterol binding"/>
    <property type="evidence" value="ECO:0007669"/>
    <property type="project" value="InterPro"/>
</dbReference>
<keyword evidence="6 8" id="KW-0732">Signal</keyword>
<dbReference type="FunFam" id="2.70.220.10:FF:000002">
    <property type="entry name" value="Phosphatidylglycerol/phosphatidylinositol transfer protein"/>
    <property type="match status" value="1"/>
</dbReference>
<evidence type="ECO:0000256" key="2">
    <source>
        <dbReference type="ARBA" id="ARBA00006370"/>
    </source>
</evidence>
<keyword evidence="7" id="KW-0445">Lipid transport</keyword>
<reference evidence="10 11" key="1">
    <citation type="journal article" date="2019" name="Nat. Ecol. Evol.">
        <title>Megaphylogeny resolves global patterns of mushroom evolution.</title>
        <authorList>
            <person name="Varga T."/>
            <person name="Krizsan K."/>
            <person name="Foldi C."/>
            <person name="Dima B."/>
            <person name="Sanchez-Garcia M."/>
            <person name="Sanchez-Ramirez S."/>
            <person name="Szollosi G.J."/>
            <person name="Szarkandi J.G."/>
            <person name="Papp V."/>
            <person name="Albert L."/>
            <person name="Andreopoulos W."/>
            <person name="Angelini C."/>
            <person name="Antonin V."/>
            <person name="Barry K.W."/>
            <person name="Bougher N.L."/>
            <person name="Buchanan P."/>
            <person name="Buyck B."/>
            <person name="Bense V."/>
            <person name="Catcheside P."/>
            <person name="Chovatia M."/>
            <person name="Cooper J."/>
            <person name="Damon W."/>
            <person name="Desjardin D."/>
            <person name="Finy P."/>
            <person name="Geml J."/>
            <person name="Haridas S."/>
            <person name="Hughes K."/>
            <person name="Justo A."/>
            <person name="Karasinski D."/>
            <person name="Kautmanova I."/>
            <person name="Kiss B."/>
            <person name="Kocsube S."/>
            <person name="Kotiranta H."/>
            <person name="LaButti K.M."/>
            <person name="Lechner B.E."/>
            <person name="Liimatainen K."/>
            <person name="Lipzen A."/>
            <person name="Lukacs Z."/>
            <person name="Mihaltcheva S."/>
            <person name="Morgado L.N."/>
            <person name="Niskanen T."/>
            <person name="Noordeloos M.E."/>
            <person name="Ohm R.A."/>
            <person name="Ortiz-Santana B."/>
            <person name="Ovrebo C."/>
            <person name="Racz N."/>
            <person name="Riley R."/>
            <person name="Savchenko A."/>
            <person name="Shiryaev A."/>
            <person name="Soop K."/>
            <person name="Spirin V."/>
            <person name="Szebenyi C."/>
            <person name="Tomsovsky M."/>
            <person name="Tulloss R.E."/>
            <person name="Uehling J."/>
            <person name="Grigoriev I.V."/>
            <person name="Vagvolgyi C."/>
            <person name="Papp T."/>
            <person name="Martin F.M."/>
            <person name="Miettinen O."/>
            <person name="Hibbett D.S."/>
            <person name="Nagy L.G."/>
        </authorList>
    </citation>
    <scope>NUCLEOTIDE SEQUENCE [LARGE SCALE GENOMIC DNA]</scope>
    <source>
        <strain evidence="10 11">OMC1185</strain>
    </source>
</reference>
<evidence type="ECO:0000256" key="6">
    <source>
        <dbReference type="ARBA" id="ARBA00022729"/>
    </source>
</evidence>
<keyword evidence="5" id="KW-0813">Transport</keyword>
<dbReference type="SUPFAM" id="SSF81296">
    <property type="entry name" value="E set domains"/>
    <property type="match status" value="1"/>
</dbReference>
<dbReference type="Pfam" id="PF02221">
    <property type="entry name" value="E1_DerP2_DerF2"/>
    <property type="match status" value="1"/>
</dbReference>
<dbReference type="STRING" id="5364.A0A5C3NIW0"/>
<comment type="similarity">
    <text evidence="2">Belongs to the NPC2 family.</text>
</comment>
<gene>
    <name evidence="10" type="ORF">OE88DRAFT_1730601</name>
</gene>
<organism evidence="10 11">
    <name type="scientific">Heliocybe sulcata</name>
    <dbReference type="NCBI Taxonomy" id="5364"/>
    <lineage>
        <taxon>Eukaryota</taxon>
        <taxon>Fungi</taxon>
        <taxon>Dikarya</taxon>
        <taxon>Basidiomycota</taxon>
        <taxon>Agaricomycotina</taxon>
        <taxon>Agaricomycetes</taxon>
        <taxon>Gloeophyllales</taxon>
        <taxon>Gloeophyllaceae</taxon>
        <taxon>Heliocybe</taxon>
    </lineage>
</organism>
<evidence type="ECO:0000256" key="1">
    <source>
        <dbReference type="ARBA" id="ARBA00002053"/>
    </source>
</evidence>
<dbReference type="SMART" id="SM00737">
    <property type="entry name" value="ML"/>
    <property type="match status" value="1"/>
</dbReference>
<comment type="subunit">
    <text evidence="3">Monomer.</text>
</comment>
<dbReference type="InterPro" id="IPR014756">
    <property type="entry name" value="Ig_E-set"/>
</dbReference>
<comment type="function">
    <text evidence="1">Catalyzes the intermembrane transfer of phosphatidylglycerol and phosphatidylinositol.</text>
</comment>
<protein>
    <recommendedName>
        <fullName evidence="4">Phosphatidylglycerol/phosphatidylinositol transfer protein</fullName>
    </recommendedName>
</protein>
<dbReference type="InterPro" id="IPR033917">
    <property type="entry name" value="ML_PG-PI_TP"/>
</dbReference>